<organism evidence="3">
    <name type="scientific">Vitrella brassicaformis</name>
    <dbReference type="NCBI Taxonomy" id="1169539"/>
    <lineage>
        <taxon>Eukaryota</taxon>
        <taxon>Sar</taxon>
        <taxon>Alveolata</taxon>
        <taxon>Colpodellida</taxon>
        <taxon>Vitrellaceae</taxon>
        <taxon>Vitrella</taxon>
    </lineage>
</organism>
<name>A0A7S1JJH7_9ALVE</name>
<evidence type="ECO:0000256" key="1">
    <source>
        <dbReference type="SAM" id="Coils"/>
    </source>
</evidence>
<reference evidence="3" key="1">
    <citation type="submission" date="2021-01" db="EMBL/GenBank/DDBJ databases">
        <authorList>
            <person name="Corre E."/>
            <person name="Pelletier E."/>
            <person name="Niang G."/>
            <person name="Scheremetjew M."/>
            <person name="Finn R."/>
            <person name="Kale V."/>
            <person name="Holt S."/>
            <person name="Cochrane G."/>
            <person name="Meng A."/>
            <person name="Brown T."/>
            <person name="Cohen L."/>
        </authorList>
    </citation>
    <scope>NUCLEOTIDE SEQUENCE</scope>
    <source>
        <strain evidence="3">CCMP3346</strain>
    </source>
</reference>
<feature type="region of interest" description="Disordered" evidence="2">
    <location>
        <begin position="590"/>
        <end position="677"/>
    </location>
</feature>
<feature type="coiled-coil region" evidence="1">
    <location>
        <begin position="158"/>
        <end position="192"/>
    </location>
</feature>
<gene>
    <name evidence="3" type="ORF">VBRA1451_LOCUS794</name>
</gene>
<sequence length="677" mass="75227">MMRRGSKTTRSSDGSGGLLGFRMAPETPRSIDREGRRASGSSARGTPRVQRLDQCGVSDVSCDNTPASAQQRDIVTTAMPAAAKTGGDSGTDTEGKPEGKRLHVLTDTREGLPLSLLNDLEHANKPHERESILLRYAMQVKRDLIMAREECGREIACAEVARGLLRETDEEKHQLETKLDTLQRSIAVLRGEQKLQQESDSSGATSTLIHTPKAEDIITVGAVQFGDMLPPRATSTDHGSAWSDRSHFSPQVPPPAKLTDREKRVSVDSTHTGGGNVSVESDVDPWVSIVERAFRRYREIWTETGAVAEQECVLLYSIPRRGRNGEVNNQWFECTLAYQPYNRPGMWSEKTFEFLLQDPVNGDFLFRVTLPKTEVPCMFFVKDPVSNASDHPNMAHDQFYNLVNISLSSLRDGEILDGDRLSNIGIAIRFDGWEDEQDGDTPTGWQEVRTHRPKPTRHWLHFLDETDGSWKELPFVDRTALLLNARAVTFVIRNHDGSRWLNGPDGTNFRIGFPGAFVIYPDGNLIECSLANAIPSEIVDSNVTPSPSGRPACRAPDCYSIATPYGTPHPSEPPVDYWYVVDQDEQVHVANHDPQSDGDSSDPTPQWVPDPSAGPSPTYTSRLRQLERYDKRAGEPDQLGTPSDYHTPRDFPSHGDKWGGGDQHQFYPQEGGFVQGS</sequence>
<evidence type="ECO:0000313" key="3">
    <source>
        <dbReference type="EMBL" id="CAD9045742.1"/>
    </source>
</evidence>
<accession>A0A7S1JJH7</accession>
<evidence type="ECO:0000256" key="2">
    <source>
        <dbReference type="SAM" id="MobiDB-lite"/>
    </source>
</evidence>
<feature type="compositionally biased region" description="Basic and acidic residues" evidence="2">
    <location>
        <begin position="624"/>
        <end position="635"/>
    </location>
</feature>
<dbReference type="EMBL" id="HBGB01001318">
    <property type="protein sequence ID" value="CAD9045742.1"/>
    <property type="molecule type" value="Transcribed_RNA"/>
</dbReference>
<feature type="region of interest" description="Disordered" evidence="2">
    <location>
        <begin position="231"/>
        <end position="278"/>
    </location>
</feature>
<feature type="compositionally biased region" description="Basic and acidic residues" evidence="2">
    <location>
        <begin position="646"/>
        <end position="659"/>
    </location>
</feature>
<feature type="region of interest" description="Disordered" evidence="2">
    <location>
        <begin position="1"/>
        <end position="52"/>
    </location>
</feature>
<protein>
    <submittedName>
        <fullName evidence="3">Uncharacterized protein</fullName>
    </submittedName>
</protein>
<keyword evidence="1" id="KW-0175">Coiled coil</keyword>
<proteinExistence type="predicted"/>
<dbReference type="AlphaFoldDB" id="A0A7S1JJH7"/>